<sequence length="241" mass="28096">MNDSAEDSGKTIIYRYKFAFDNGREKEFEIELDRKSLALVQPKREAYPQWVELKCLQCPICPLEEDKHRYCPIAENVVGIIEFFGDLISYERVYISIRNESRTYEKCTTLQKGVSSLLGIYMVTSGCPIMDKLRPMVCYHLPFATPGETRYRAMSMYLMAQYLLYKRGREPDWDLKKLVKIYDDIQVVNRSFCKRLANTKIKDATINALVILDNFANYVTLSINGKKLSEMEALFSPYFDE</sequence>
<dbReference type="EMBL" id="JACPRF010000394">
    <property type="protein sequence ID" value="MBI2877774.1"/>
    <property type="molecule type" value="Genomic_DNA"/>
</dbReference>
<dbReference type="Proteomes" id="UP000769766">
    <property type="component" value="Unassembled WGS sequence"/>
</dbReference>
<dbReference type="InterPro" id="IPR054196">
    <property type="entry name" value="DUF6901"/>
</dbReference>
<evidence type="ECO:0000313" key="1">
    <source>
        <dbReference type="EMBL" id="MBI2877774.1"/>
    </source>
</evidence>
<gene>
    <name evidence="1" type="ORF">HYY20_12945</name>
</gene>
<dbReference type="AlphaFoldDB" id="A0A932CR64"/>
<proteinExistence type="predicted"/>
<reference evidence="1" key="1">
    <citation type="submission" date="2020-07" db="EMBL/GenBank/DDBJ databases">
        <title>Huge and variable diversity of episymbiotic CPR bacteria and DPANN archaea in groundwater ecosystems.</title>
        <authorList>
            <person name="He C.Y."/>
            <person name="Keren R."/>
            <person name="Whittaker M."/>
            <person name="Farag I.F."/>
            <person name="Doudna J."/>
            <person name="Cate J.H.D."/>
            <person name="Banfield J.F."/>
        </authorList>
    </citation>
    <scope>NUCLEOTIDE SEQUENCE</scope>
    <source>
        <strain evidence="1">NC_groundwater_672_Ag_B-0.1um_62_36</strain>
    </source>
</reference>
<comment type="caution">
    <text evidence="1">The sequence shown here is derived from an EMBL/GenBank/DDBJ whole genome shotgun (WGS) entry which is preliminary data.</text>
</comment>
<accession>A0A932CR64</accession>
<protein>
    <submittedName>
        <fullName evidence="1">Uncharacterized protein</fullName>
    </submittedName>
</protein>
<dbReference type="Pfam" id="PF21842">
    <property type="entry name" value="DUF6901"/>
    <property type="match status" value="1"/>
</dbReference>
<evidence type="ECO:0000313" key="2">
    <source>
        <dbReference type="Proteomes" id="UP000769766"/>
    </source>
</evidence>
<organism evidence="1 2">
    <name type="scientific">Tectimicrobiota bacterium</name>
    <dbReference type="NCBI Taxonomy" id="2528274"/>
    <lineage>
        <taxon>Bacteria</taxon>
        <taxon>Pseudomonadati</taxon>
        <taxon>Nitrospinota/Tectimicrobiota group</taxon>
        <taxon>Candidatus Tectimicrobiota</taxon>
    </lineage>
</organism>
<name>A0A932CR64_UNCTE</name>